<dbReference type="GeneTree" id="ENSGT01120000272768"/>
<name>A0AAQ4R668_GASAC</name>
<evidence type="ECO:0000313" key="2">
    <source>
        <dbReference type="Ensembl" id="ENSGACP00000058570.1"/>
    </source>
</evidence>
<accession>A0AAQ4R668</accession>
<organism evidence="2 3">
    <name type="scientific">Gasterosteus aculeatus aculeatus</name>
    <name type="common">three-spined stickleback</name>
    <dbReference type="NCBI Taxonomy" id="481459"/>
    <lineage>
        <taxon>Eukaryota</taxon>
        <taxon>Metazoa</taxon>
        <taxon>Chordata</taxon>
        <taxon>Craniata</taxon>
        <taxon>Vertebrata</taxon>
        <taxon>Euteleostomi</taxon>
        <taxon>Actinopterygii</taxon>
        <taxon>Neopterygii</taxon>
        <taxon>Teleostei</taxon>
        <taxon>Neoteleostei</taxon>
        <taxon>Acanthomorphata</taxon>
        <taxon>Eupercaria</taxon>
        <taxon>Perciformes</taxon>
        <taxon>Cottioidei</taxon>
        <taxon>Gasterosteales</taxon>
        <taxon>Gasterosteidae</taxon>
        <taxon>Gasterosteus</taxon>
    </lineage>
</organism>
<dbReference type="AlphaFoldDB" id="A0AAQ4R668"/>
<feature type="compositionally biased region" description="Basic residues" evidence="1">
    <location>
        <begin position="1"/>
        <end position="11"/>
    </location>
</feature>
<feature type="region of interest" description="Disordered" evidence="1">
    <location>
        <begin position="1"/>
        <end position="41"/>
    </location>
</feature>
<reference evidence="2" key="2">
    <citation type="submission" date="2025-08" db="UniProtKB">
        <authorList>
            <consortium name="Ensembl"/>
        </authorList>
    </citation>
    <scope>IDENTIFICATION</scope>
</reference>
<reference evidence="2" key="3">
    <citation type="submission" date="2025-09" db="UniProtKB">
        <authorList>
            <consortium name="Ensembl"/>
        </authorList>
    </citation>
    <scope>IDENTIFICATION</scope>
</reference>
<dbReference type="PANTHER" id="PTHR34141">
    <property type="match status" value="1"/>
</dbReference>
<evidence type="ECO:0000313" key="3">
    <source>
        <dbReference type="Proteomes" id="UP000007635"/>
    </source>
</evidence>
<evidence type="ECO:0000256" key="1">
    <source>
        <dbReference type="SAM" id="MobiDB-lite"/>
    </source>
</evidence>
<protein>
    <submittedName>
        <fullName evidence="2">Uncharacterized protein</fullName>
    </submittedName>
</protein>
<feature type="region of interest" description="Disordered" evidence="1">
    <location>
        <begin position="74"/>
        <end position="107"/>
    </location>
</feature>
<dbReference type="Ensembl" id="ENSGACT00000059391.1">
    <property type="protein sequence ID" value="ENSGACP00000058570.1"/>
    <property type="gene ID" value="ENSGACG00000027401.1"/>
</dbReference>
<dbReference type="PANTHER" id="PTHR34141:SF1">
    <property type="match status" value="1"/>
</dbReference>
<reference evidence="2 3" key="1">
    <citation type="journal article" date="2021" name="G3 (Bethesda)">
        <title>Improved contiguity of the threespine stickleback genome using long-read sequencing.</title>
        <authorList>
            <person name="Nath S."/>
            <person name="Shaw D.E."/>
            <person name="White M.A."/>
        </authorList>
    </citation>
    <scope>NUCLEOTIDE SEQUENCE [LARGE SCALE GENOMIC DNA]</scope>
    <source>
        <strain evidence="2 3">Lake Benthic</strain>
    </source>
</reference>
<sequence>MRQRTRRRLPQPRHGASPASHPGPTDPALRANPYPEVTGSDLPTSLTYLDLTCQRLFTLETCCGYGYGPGARLTPSPPDFQGPTRAHRDAARGATLSRGAGPSLGANPFQGALPFHKKRELLPGAPASFSGIVCR</sequence>
<dbReference type="Proteomes" id="UP000007635">
    <property type="component" value="Chromosome XXI"/>
</dbReference>
<keyword evidence="3" id="KW-1185">Reference proteome</keyword>
<proteinExistence type="predicted"/>